<keyword evidence="3" id="KW-0813">Transport</keyword>
<evidence type="ECO:0000313" key="8">
    <source>
        <dbReference type="EMBL" id="GII93772.1"/>
    </source>
</evidence>
<dbReference type="SUPFAM" id="SSF52540">
    <property type="entry name" value="P-loop containing nucleoside triphosphate hydrolases"/>
    <property type="match status" value="1"/>
</dbReference>
<evidence type="ECO:0000256" key="2">
    <source>
        <dbReference type="ARBA" id="ARBA00005417"/>
    </source>
</evidence>
<comment type="subcellular location">
    <subcellularLocation>
        <location evidence="1">Cell membrane</location>
        <topology evidence="1">Peripheral membrane protein</topology>
    </subcellularLocation>
</comment>
<dbReference type="InterPro" id="IPR003439">
    <property type="entry name" value="ABC_transporter-like_ATP-bd"/>
</dbReference>
<comment type="caution">
    <text evidence="8">The sequence shown here is derived from an EMBL/GenBank/DDBJ whole genome shotgun (WGS) entry which is preliminary data.</text>
</comment>
<protein>
    <submittedName>
        <fullName evidence="8">ABC transporter</fullName>
    </submittedName>
</protein>
<gene>
    <name evidence="8" type="ORF">Ssi02_40030</name>
</gene>
<dbReference type="PROSITE" id="PS50893">
    <property type="entry name" value="ABC_TRANSPORTER_2"/>
    <property type="match status" value="1"/>
</dbReference>
<evidence type="ECO:0000256" key="5">
    <source>
        <dbReference type="ARBA" id="ARBA00022840"/>
    </source>
</evidence>
<name>A0A919RHC6_9ACTN</name>
<dbReference type="Pfam" id="PF00005">
    <property type="entry name" value="ABC_tran"/>
    <property type="match status" value="1"/>
</dbReference>
<dbReference type="InterPro" id="IPR027417">
    <property type="entry name" value="P-loop_NTPase"/>
</dbReference>
<evidence type="ECO:0000256" key="3">
    <source>
        <dbReference type="ARBA" id="ARBA00022448"/>
    </source>
</evidence>
<dbReference type="Gene3D" id="3.40.50.300">
    <property type="entry name" value="P-loop containing nucleotide triphosphate hydrolases"/>
    <property type="match status" value="1"/>
</dbReference>
<dbReference type="AlphaFoldDB" id="A0A919RHC6"/>
<dbReference type="PROSITE" id="PS00211">
    <property type="entry name" value="ABC_TRANSPORTER_1"/>
    <property type="match status" value="1"/>
</dbReference>
<dbReference type="EMBL" id="BOOW01000026">
    <property type="protein sequence ID" value="GII93772.1"/>
    <property type="molecule type" value="Genomic_DNA"/>
</dbReference>
<dbReference type="InterPro" id="IPR017871">
    <property type="entry name" value="ABC_transporter-like_CS"/>
</dbReference>
<dbReference type="Proteomes" id="UP000606172">
    <property type="component" value="Unassembled WGS sequence"/>
</dbReference>
<dbReference type="RefSeq" id="WP_204027409.1">
    <property type="nucleotide sequence ID" value="NZ_BOOW01000026.1"/>
</dbReference>
<accession>A0A919RHC6</accession>
<dbReference type="SMART" id="SM00382">
    <property type="entry name" value="AAA"/>
    <property type="match status" value="1"/>
</dbReference>
<evidence type="ECO:0000256" key="4">
    <source>
        <dbReference type="ARBA" id="ARBA00022741"/>
    </source>
</evidence>
<keyword evidence="6" id="KW-0046">Antibiotic resistance</keyword>
<organism evidence="8 9">
    <name type="scientific">Sinosporangium siamense</name>
    <dbReference type="NCBI Taxonomy" id="1367973"/>
    <lineage>
        <taxon>Bacteria</taxon>
        <taxon>Bacillati</taxon>
        <taxon>Actinomycetota</taxon>
        <taxon>Actinomycetes</taxon>
        <taxon>Streptosporangiales</taxon>
        <taxon>Streptosporangiaceae</taxon>
        <taxon>Sinosporangium</taxon>
    </lineage>
</organism>
<dbReference type="InterPro" id="IPR050763">
    <property type="entry name" value="ABC_transporter_ATP-binding"/>
</dbReference>
<dbReference type="PANTHER" id="PTHR42711:SF5">
    <property type="entry name" value="ABC TRANSPORTER ATP-BINDING PROTEIN NATA"/>
    <property type="match status" value="1"/>
</dbReference>
<dbReference type="GO" id="GO:0005886">
    <property type="term" value="C:plasma membrane"/>
    <property type="evidence" value="ECO:0007669"/>
    <property type="project" value="UniProtKB-SubCell"/>
</dbReference>
<keyword evidence="5" id="KW-0067">ATP-binding</keyword>
<dbReference type="PANTHER" id="PTHR42711">
    <property type="entry name" value="ABC TRANSPORTER ATP-BINDING PROTEIN"/>
    <property type="match status" value="1"/>
</dbReference>
<dbReference type="GO" id="GO:0016887">
    <property type="term" value="F:ATP hydrolysis activity"/>
    <property type="evidence" value="ECO:0007669"/>
    <property type="project" value="InterPro"/>
</dbReference>
<evidence type="ECO:0000256" key="6">
    <source>
        <dbReference type="ARBA" id="ARBA00023251"/>
    </source>
</evidence>
<dbReference type="GO" id="GO:0046677">
    <property type="term" value="P:response to antibiotic"/>
    <property type="evidence" value="ECO:0007669"/>
    <property type="project" value="UniProtKB-KW"/>
</dbReference>
<proteinExistence type="inferred from homology"/>
<keyword evidence="9" id="KW-1185">Reference proteome</keyword>
<evidence type="ECO:0000256" key="1">
    <source>
        <dbReference type="ARBA" id="ARBA00004202"/>
    </source>
</evidence>
<evidence type="ECO:0000259" key="7">
    <source>
        <dbReference type="PROSITE" id="PS50893"/>
    </source>
</evidence>
<keyword evidence="4" id="KW-0547">Nucleotide-binding</keyword>
<dbReference type="GO" id="GO:0005524">
    <property type="term" value="F:ATP binding"/>
    <property type="evidence" value="ECO:0007669"/>
    <property type="project" value="UniProtKB-KW"/>
</dbReference>
<reference evidence="8" key="1">
    <citation type="submission" date="2021-01" db="EMBL/GenBank/DDBJ databases">
        <title>Whole genome shotgun sequence of Sinosporangium siamense NBRC 109515.</title>
        <authorList>
            <person name="Komaki H."/>
            <person name="Tamura T."/>
        </authorList>
    </citation>
    <scope>NUCLEOTIDE SEQUENCE</scope>
    <source>
        <strain evidence="8">NBRC 109515</strain>
    </source>
</reference>
<dbReference type="InterPro" id="IPR003593">
    <property type="entry name" value="AAA+_ATPase"/>
</dbReference>
<evidence type="ECO:0000313" key="9">
    <source>
        <dbReference type="Proteomes" id="UP000606172"/>
    </source>
</evidence>
<comment type="similarity">
    <text evidence="2">Belongs to the ABC transporter superfamily.</text>
</comment>
<sequence length="258" mass="27526">MIESSGLSKTYGKAPAAVEAVRGLTFTVAPGQIVGLLGPNGAGKSTTMRLLTTLLRPTSGTATVAGRDLLADPEGVRRRIGYVAQGGSTPYGQPLLEELELQAMLYGMSRPEARRRVAEVLDLFEVADLAARSGETLSGGQRRRFDLALGLLHRPPVVFLDEPTAGLDPGARAEVWDLVRTLRGEHGVTVVLSTHYLDEAEALCDRLLVIDRGRLAGDGSPGDLRERVPGGAADLEEVFRWLTGRPASEEQPAPKALV</sequence>
<feature type="domain" description="ABC transporter" evidence="7">
    <location>
        <begin position="2"/>
        <end position="237"/>
    </location>
</feature>